<feature type="domain" description="Hemicentin-1-like von Willebrand factor A" evidence="4">
    <location>
        <begin position="3"/>
        <end position="87"/>
    </location>
</feature>
<keyword evidence="3" id="KW-0732">Signal</keyword>
<dbReference type="CDD" id="cd00198">
    <property type="entry name" value="vWFA"/>
    <property type="match status" value="1"/>
</dbReference>
<dbReference type="EMBL" id="VSWD01000005">
    <property type="protein sequence ID" value="KAK3101509.1"/>
    <property type="molecule type" value="Genomic_DNA"/>
</dbReference>
<dbReference type="Pfam" id="PF25106">
    <property type="entry name" value="VWA_4"/>
    <property type="match status" value="1"/>
</dbReference>
<dbReference type="AlphaFoldDB" id="A0AA88YAG8"/>
<protein>
    <recommendedName>
        <fullName evidence="4">Hemicentin-1-like von Willebrand factor A domain-containing protein</fullName>
    </recommendedName>
</protein>
<evidence type="ECO:0000256" key="3">
    <source>
        <dbReference type="ARBA" id="ARBA00022729"/>
    </source>
</evidence>
<accession>A0AA88YAG8</accession>
<dbReference type="PROSITE" id="PS50890">
    <property type="entry name" value="PUA"/>
    <property type="match status" value="1"/>
</dbReference>
<dbReference type="Proteomes" id="UP001186944">
    <property type="component" value="Unassembled WGS sequence"/>
</dbReference>
<keyword evidence="6" id="KW-1185">Reference proteome</keyword>
<dbReference type="PANTHER" id="PTHR47824">
    <property type="entry name" value="UBIQUITIN-LIKE DOMAIN-CONTAINING PROTEIN"/>
    <property type="match status" value="1"/>
</dbReference>
<dbReference type="Gene3D" id="3.40.50.410">
    <property type="entry name" value="von Willebrand factor, type A domain"/>
    <property type="match status" value="1"/>
</dbReference>
<gene>
    <name evidence="5" type="ORF">FSP39_004105</name>
</gene>
<reference evidence="5" key="1">
    <citation type="submission" date="2019-08" db="EMBL/GenBank/DDBJ databases">
        <title>The improved chromosome-level genome for the pearl oyster Pinctada fucata martensii using PacBio sequencing and Hi-C.</title>
        <authorList>
            <person name="Zheng Z."/>
        </authorList>
    </citation>
    <scope>NUCLEOTIDE SEQUENCE</scope>
    <source>
        <strain evidence="5">ZZ-2019</strain>
        <tissue evidence="5">Adductor muscle</tissue>
    </source>
</reference>
<comment type="caution">
    <text evidence="5">The sequence shown here is derived from an EMBL/GenBank/DDBJ whole genome shotgun (WGS) entry which is preliminary data.</text>
</comment>
<proteinExistence type="predicted"/>
<comment type="subcellular location">
    <subcellularLocation>
        <location evidence="1">Secreted</location>
    </subcellularLocation>
</comment>
<sequence>MDICFSFDTTGSMSSSIGEVKGKVQDMIQRLQADIPGINIAVFAHGDYCDRSNYITTHIDFSTNVKALCQWIKKVKSTSGGDSDECYELVLHEVQELSWRPGSQRALVMIGDALPHEPSYPDNKLKLDWRKRQTSLQKWYKFVYEKEVRARNKGKAIKNDLDKMFGTLRKEASTASTSSIVAPTLTKKASLKKVPSLPTSTKKAAVVKPTPKVAKPLKKKIISKTKATKAKTAKVDLISF</sequence>
<dbReference type="InterPro" id="IPR056861">
    <property type="entry name" value="HMCN1-like_VWA"/>
</dbReference>
<evidence type="ECO:0000256" key="1">
    <source>
        <dbReference type="ARBA" id="ARBA00004613"/>
    </source>
</evidence>
<keyword evidence="2" id="KW-0964">Secreted</keyword>
<name>A0AA88YAG8_PINIB</name>
<evidence type="ECO:0000256" key="2">
    <source>
        <dbReference type="ARBA" id="ARBA00022525"/>
    </source>
</evidence>
<evidence type="ECO:0000313" key="6">
    <source>
        <dbReference type="Proteomes" id="UP001186944"/>
    </source>
</evidence>
<dbReference type="SUPFAM" id="SSF53300">
    <property type="entry name" value="vWA-like"/>
    <property type="match status" value="1"/>
</dbReference>
<evidence type="ECO:0000313" key="5">
    <source>
        <dbReference type="EMBL" id="KAK3101509.1"/>
    </source>
</evidence>
<evidence type="ECO:0000259" key="4">
    <source>
        <dbReference type="Pfam" id="PF25106"/>
    </source>
</evidence>
<organism evidence="5 6">
    <name type="scientific">Pinctada imbricata</name>
    <name type="common">Atlantic pearl-oyster</name>
    <name type="synonym">Pinctada martensii</name>
    <dbReference type="NCBI Taxonomy" id="66713"/>
    <lineage>
        <taxon>Eukaryota</taxon>
        <taxon>Metazoa</taxon>
        <taxon>Spiralia</taxon>
        <taxon>Lophotrochozoa</taxon>
        <taxon>Mollusca</taxon>
        <taxon>Bivalvia</taxon>
        <taxon>Autobranchia</taxon>
        <taxon>Pteriomorphia</taxon>
        <taxon>Pterioida</taxon>
        <taxon>Pterioidea</taxon>
        <taxon>Pteriidae</taxon>
        <taxon>Pinctada</taxon>
    </lineage>
</organism>
<dbReference type="InterPro" id="IPR036465">
    <property type="entry name" value="vWFA_dom_sf"/>
</dbReference>
<dbReference type="PANTHER" id="PTHR47824:SF3">
    <property type="entry name" value="UBIQUITIN-LIKE DOMAIN-CONTAINING PROTEIN"/>
    <property type="match status" value="1"/>
</dbReference>